<dbReference type="Pfam" id="PF00400">
    <property type="entry name" value="WD40"/>
    <property type="match status" value="3"/>
</dbReference>
<dbReference type="OrthoDB" id="10261640at2759"/>
<feature type="repeat" description="WD" evidence="3">
    <location>
        <begin position="116"/>
        <end position="157"/>
    </location>
</feature>
<sequence length="422" mass="46328">MMQGRHTPPSPPEVGNLDSDEMILEVGDIEEIIDMDDSIFESEGSSGNENEGPPVDEDHAQAEDDDAVCVFRGHTPKFTVFCCSLSKNGELAASGDENDKAYLWNANTGESIFSTGNSHDDSVIFAEFNYNDKYIATADMRGKIKLWRISDKTCIWETTLSNDITWIKWHHFSDVLIAGVVTGEVYMLKTRNDDCKVFAHGTGDRSETGVILPDGKRAAIGYQSGTIHVIDLKSNTVLSTTPRDQTRSRGHASAIIAIDCHVDNNLLISVSLQSQTILSTAHNGKVICILQDLNRNEAGNNTNNVETAAFCKDPTFPAAATGTVMSDIQGKIYIWDISKQILRHEMEQEGGITKLVWIKTILFTAGLDGKVRCFDARAGECLRQFSGHKAALYDLCISSDEKKALTVSDDSTARIFDISTVC</sequence>
<dbReference type="SUPFAM" id="SSF50998">
    <property type="entry name" value="Quinoprotein alcohol dehydrogenase-like"/>
    <property type="match status" value="1"/>
</dbReference>
<evidence type="ECO:0000313" key="5">
    <source>
        <dbReference type="Proteomes" id="UP000504618"/>
    </source>
</evidence>
<evidence type="ECO:0000256" key="1">
    <source>
        <dbReference type="ARBA" id="ARBA00022574"/>
    </source>
</evidence>
<dbReference type="AlphaFoldDB" id="A0A6J1QS79"/>
<dbReference type="RefSeq" id="XP_024883811.1">
    <property type="nucleotide sequence ID" value="XM_025028043.1"/>
</dbReference>
<feature type="repeat" description="WD" evidence="3">
    <location>
        <begin position="385"/>
        <end position="422"/>
    </location>
</feature>
<dbReference type="InterPro" id="IPR011047">
    <property type="entry name" value="Quinoprotein_ADH-like_sf"/>
</dbReference>
<evidence type="ECO:0000256" key="3">
    <source>
        <dbReference type="PROSITE-ProRule" id="PRU00221"/>
    </source>
</evidence>
<proteinExistence type="predicted"/>
<evidence type="ECO:0000313" key="6">
    <source>
        <dbReference type="RefSeq" id="XP_024883811.1"/>
    </source>
</evidence>
<dbReference type="InterPro" id="IPR015943">
    <property type="entry name" value="WD40/YVTN_repeat-like_dom_sf"/>
</dbReference>
<feature type="region of interest" description="Disordered" evidence="4">
    <location>
        <begin position="1"/>
        <end position="21"/>
    </location>
</feature>
<organism evidence="5 6">
    <name type="scientific">Temnothorax curvispinosus</name>
    <dbReference type="NCBI Taxonomy" id="300111"/>
    <lineage>
        <taxon>Eukaryota</taxon>
        <taxon>Metazoa</taxon>
        <taxon>Ecdysozoa</taxon>
        <taxon>Arthropoda</taxon>
        <taxon>Hexapoda</taxon>
        <taxon>Insecta</taxon>
        <taxon>Pterygota</taxon>
        <taxon>Neoptera</taxon>
        <taxon>Endopterygota</taxon>
        <taxon>Hymenoptera</taxon>
        <taxon>Apocrita</taxon>
        <taxon>Aculeata</taxon>
        <taxon>Formicoidea</taxon>
        <taxon>Formicidae</taxon>
        <taxon>Myrmicinae</taxon>
        <taxon>Temnothorax</taxon>
    </lineage>
</organism>
<evidence type="ECO:0000256" key="4">
    <source>
        <dbReference type="SAM" id="MobiDB-lite"/>
    </source>
</evidence>
<dbReference type="PROSITE" id="PS50294">
    <property type="entry name" value="WD_REPEATS_REGION"/>
    <property type="match status" value="1"/>
</dbReference>
<dbReference type="SMART" id="SM00320">
    <property type="entry name" value="WD40"/>
    <property type="match status" value="6"/>
</dbReference>
<dbReference type="PANTHER" id="PTHR19857:SF8">
    <property type="entry name" value="ANGIO-ASSOCIATED MIGRATORY CELL PROTEIN"/>
    <property type="match status" value="1"/>
</dbReference>
<reference evidence="6" key="1">
    <citation type="submission" date="2025-08" db="UniProtKB">
        <authorList>
            <consortium name="RefSeq"/>
        </authorList>
    </citation>
    <scope>IDENTIFICATION</scope>
    <source>
        <tissue evidence="6">Whole body</tissue>
    </source>
</reference>
<dbReference type="InterPro" id="IPR051179">
    <property type="entry name" value="WD_repeat_multifunction"/>
</dbReference>
<dbReference type="GeneID" id="112462323"/>
<gene>
    <name evidence="6" type="primary">LOC112462323</name>
</gene>
<feature type="compositionally biased region" description="Low complexity" evidence="4">
    <location>
        <begin position="41"/>
        <end position="52"/>
    </location>
</feature>
<feature type="region of interest" description="Disordered" evidence="4">
    <location>
        <begin position="34"/>
        <end position="59"/>
    </location>
</feature>
<dbReference type="Proteomes" id="UP000504618">
    <property type="component" value="Unplaced"/>
</dbReference>
<name>A0A6J1QS79_9HYME</name>
<dbReference type="InterPro" id="IPR001680">
    <property type="entry name" value="WD40_rpt"/>
</dbReference>
<dbReference type="PROSITE" id="PS50082">
    <property type="entry name" value="WD_REPEATS_2"/>
    <property type="match status" value="2"/>
</dbReference>
<protein>
    <submittedName>
        <fullName evidence="6">Angio-associated migratory cell protein-like</fullName>
    </submittedName>
</protein>
<keyword evidence="5" id="KW-1185">Reference proteome</keyword>
<dbReference type="Gene3D" id="2.130.10.10">
    <property type="entry name" value="YVTN repeat-like/Quinoprotein amine dehydrogenase"/>
    <property type="match status" value="1"/>
</dbReference>
<keyword evidence="2" id="KW-0677">Repeat</keyword>
<evidence type="ECO:0000256" key="2">
    <source>
        <dbReference type="ARBA" id="ARBA00022737"/>
    </source>
</evidence>
<keyword evidence="1 3" id="KW-0853">WD repeat</keyword>
<dbReference type="PANTHER" id="PTHR19857">
    <property type="entry name" value="MITOCHONDRIAL DIVISION PROTEIN 1-RELATED"/>
    <property type="match status" value="1"/>
</dbReference>
<accession>A0A6J1QS79</accession>